<evidence type="ECO:0000313" key="3">
    <source>
        <dbReference type="Proteomes" id="UP000651120"/>
    </source>
</evidence>
<proteinExistence type="predicted"/>
<accession>A0A832WGP3</accession>
<evidence type="ECO:0000313" key="2">
    <source>
        <dbReference type="EMBL" id="HII46615.1"/>
    </source>
</evidence>
<protein>
    <submittedName>
        <fullName evidence="2">Uncharacterized protein</fullName>
    </submittedName>
</protein>
<feature type="compositionally biased region" description="Basic residues" evidence="1">
    <location>
        <begin position="524"/>
        <end position="533"/>
    </location>
</feature>
<gene>
    <name evidence="2" type="ORF">HA333_03955</name>
</gene>
<dbReference type="AlphaFoldDB" id="A0A832WGP3"/>
<comment type="caution">
    <text evidence="2">The sequence shown here is derived from an EMBL/GenBank/DDBJ whole genome shotgun (WGS) entry which is preliminary data.</text>
</comment>
<dbReference type="Proteomes" id="UP000651120">
    <property type="component" value="Unassembled WGS sequence"/>
</dbReference>
<reference evidence="2" key="1">
    <citation type="journal article" date="2020" name="bioRxiv">
        <title>A rank-normalized archaeal taxonomy based on genome phylogeny resolves widespread incomplete and uneven classifications.</title>
        <authorList>
            <person name="Rinke C."/>
            <person name="Chuvochina M."/>
            <person name="Mussig A.J."/>
            <person name="Chaumeil P.-A."/>
            <person name="Waite D.W."/>
            <person name="Whitman W.B."/>
            <person name="Parks D.H."/>
            <person name="Hugenholtz P."/>
        </authorList>
    </citation>
    <scope>NUCLEOTIDE SEQUENCE</scope>
    <source>
        <strain evidence="2">UBA8839</strain>
    </source>
</reference>
<name>A0A832WGP3_9CREN</name>
<dbReference type="GeneID" id="1466119"/>
<feature type="compositionally biased region" description="Low complexity" evidence="1">
    <location>
        <begin position="511"/>
        <end position="523"/>
    </location>
</feature>
<dbReference type="RefSeq" id="WP_011009452.1">
    <property type="nucleotide sequence ID" value="NZ_DUJP01000016.1"/>
</dbReference>
<feature type="region of interest" description="Disordered" evidence="1">
    <location>
        <begin position="442"/>
        <end position="533"/>
    </location>
</feature>
<sequence>MREEYFHFVWYAVRGSPAAWIAWGRAGPAGLLAAFEQSEFRRTAGNRAESWYGAPDSVQGLGLSSIGIPFRFDMKARVLPPQWVVMAVGAPKNTVPTVRYGLYSLARVGSEWRVYRGYDPETCVPQNATRIDEYLTPEHLQRAGGGRASWANSYLVEVVAEDVGAWWPAGDLVVVGHVWKKHSDTCYGFAVAYVVATPQGSTEALVGSVTVSRNGGADGRWYVPLGGIAKERLSTKYNLTFMGQSGTVVPGTEGVELANPGSAVSPLRSDVDIARAFFRWIGIVANSWPTVWLAAGRETIEQGLAYVSQDITLVPAAEISFGSTPITIETPVGPLQVPDSVVPNAYAVWPDSYRYFYLSFGAQVERFNALYDWSYSPSGGTVVAPVERFYILGTNIVGTVVQNLGYHNRESITSASVDYVAFISSSRSYAGLAVPGGVTYHDVRPAIQRPPPPPPPPPNVTDDPPPPPCPPGDPRCTPPPPPSPAPSSGPWPTSSSWRRTRGRQPPGGAWRPTTPSSPSCAPRRCTRSRRSPS</sequence>
<organism evidence="2 3">
    <name type="scientific">Pyrobaculum aerophilum</name>
    <dbReference type="NCBI Taxonomy" id="13773"/>
    <lineage>
        <taxon>Archaea</taxon>
        <taxon>Thermoproteota</taxon>
        <taxon>Thermoprotei</taxon>
        <taxon>Thermoproteales</taxon>
        <taxon>Thermoproteaceae</taxon>
        <taxon>Pyrobaculum</taxon>
    </lineage>
</organism>
<evidence type="ECO:0000256" key="1">
    <source>
        <dbReference type="SAM" id="MobiDB-lite"/>
    </source>
</evidence>
<feature type="compositionally biased region" description="Pro residues" evidence="1">
    <location>
        <begin position="448"/>
        <end position="489"/>
    </location>
</feature>
<dbReference type="EMBL" id="DUJP01000016">
    <property type="protein sequence ID" value="HII46615.1"/>
    <property type="molecule type" value="Genomic_DNA"/>
</dbReference>